<comment type="caution">
    <text evidence="2">The sequence shown here is derived from an EMBL/GenBank/DDBJ whole genome shotgun (WGS) entry which is preliminary data.</text>
</comment>
<feature type="transmembrane region" description="Helical" evidence="1">
    <location>
        <begin position="26"/>
        <end position="43"/>
    </location>
</feature>
<dbReference type="Proteomes" id="UP001189429">
    <property type="component" value="Unassembled WGS sequence"/>
</dbReference>
<name>A0ABN9QJ82_9DINO</name>
<sequence length="258" mass="27679">AIDIYFLPFTPPLKVDTPLDSQLEGFFGPFLSPIIVFLITFLIQQQINGFRREQEMKAASAAANAVGGAVSSAAAGAARSFGERLASVTGDQWAKLALCLLIDALGDATYLLPGLGEAGDALYAPFEFLVLRSLFGGSNTLALFGFVEEALPFSDAIPTATAAWFLQALFPENPVAKFFGIGLKTHLRRLLRRPVTTARGPRSDRATSLASHDLGPIPLCQSFSSLTCTPCLYAFFAPVSQCIPVWISDYIAAVGLRR</sequence>
<accession>A0ABN9QJ82</accession>
<evidence type="ECO:0000256" key="1">
    <source>
        <dbReference type="SAM" id="Phobius"/>
    </source>
</evidence>
<organism evidence="2 3">
    <name type="scientific">Prorocentrum cordatum</name>
    <dbReference type="NCBI Taxonomy" id="2364126"/>
    <lineage>
        <taxon>Eukaryota</taxon>
        <taxon>Sar</taxon>
        <taxon>Alveolata</taxon>
        <taxon>Dinophyceae</taxon>
        <taxon>Prorocentrales</taxon>
        <taxon>Prorocentraceae</taxon>
        <taxon>Prorocentrum</taxon>
    </lineage>
</organism>
<reference evidence="2" key="1">
    <citation type="submission" date="2023-10" db="EMBL/GenBank/DDBJ databases">
        <authorList>
            <person name="Chen Y."/>
            <person name="Shah S."/>
            <person name="Dougan E. K."/>
            <person name="Thang M."/>
            <person name="Chan C."/>
        </authorList>
    </citation>
    <scope>NUCLEOTIDE SEQUENCE [LARGE SCALE GENOMIC DNA]</scope>
</reference>
<keyword evidence="3" id="KW-1185">Reference proteome</keyword>
<protein>
    <submittedName>
        <fullName evidence="2">Uncharacterized protein</fullName>
    </submittedName>
</protein>
<evidence type="ECO:0000313" key="3">
    <source>
        <dbReference type="Proteomes" id="UP001189429"/>
    </source>
</evidence>
<feature type="non-terminal residue" evidence="2">
    <location>
        <position position="1"/>
    </location>
</feature>
<evidence type="ECO:0000313" key="2">
    <source>
        <dbReference type="EMBL" id="CAK0806106.1"/>
    </source>
</evidence>
<keyword evidence="1" id="KW-0812">Transmembrane</keyword>
<gene>
    <name evidence="2" type="ORF">PCOR1329_LOCUS12457</name>
</gene>
<keyword evidence="1" id="KW-1133">Transmembrane helix</keyword>
<proteinExistence type="predicted"/>
<keyword evidence="1" id="KW-0472">Membrane</keyword>
<dbReference type="EMBL" id="CAUYUJ010003636">
    <property type="protein sequence ID" value="CAK0806106.1"/>
    <property type="molecule type" value="Genomic_DNA"/>
</dbReference>